<dbReference type="EMBL" id="MN739233">
    <property type="protein sequence ID" value="QHS94804.1"/>
    <property type="molecule type" value="Genomic_DNA"/>
</dbReference>
<feature type="domain" description="RNase H type-2" evidence="14">
    <location>
        <begin position="15"/>
        <end position="219"/>
    </location>
</feature>
<dbReference type="PROSITE" id="PS51975">
    <property type="entry name" value="RNASE_H_2"/>
    <property type="match status" value="1"/>
</dbReference>
<evidence type="ECO:0000256" key="13">
    <source>
        <dbReference type="ARBA" id="ARBA00023211"/>
    </source>
</evidence>
<dbReference type="EC" id="3.1.26.4" evidence="6"/>
<keyword evidence="10" id="KW-0479">Metal-binding</keyword>
<dbReference type="InterPro" id="IPR012337">
    <property type="entry name" value="RNaseH-like_sf"/>
</dbReference>
<dbReference type="InterPro" id="IPR024567">
    <property type="entry name" value="RNase_HII/HIII_dom"/>
</dbReference>
<dbReference type="AlphaFoldDB" id="A0A6C0BT59"/>
<comment type="cofactor">
    <cofactor evidence="3">
        <name>Mg(2+)</name>
        <dbReference type="ChEBI" id="CHEBI:18420"/>
    </cofactor>
</comment>
<dbReference type="GO" id="GO:0005737">
    <property type="term" value="C:cytoplasm"/>
    <property type="evidence" value="ECO:0007669"/>
    <property type="project" value="UniProtKB-SubCell"/>
</dbReference>
<dbReference type="NCBIfam" id="NF000595">
    <property type="entry name" value="PRK00015.1-3"/>
    <property type="match status" value="1"/>
</dbReference>
<comment type="cofactor">
    <cofactor evidence="2">
        <name>Mn(2+)</name>
        <dbReference type="ChEBI" id="CHEBI:29035"/>
    </cofactor>
</comment>
<evidence type="ECO:0000256" key="2">
    <source>
        <dbReference type="ARBA" id="ARBA00001936"/>
    </source>
</evidence>
<dbReference type="SUPFAM" id="SSF53098">
    <property type="entry name" value="Ribonuclease H-like"/>
    <property type="match status" value="1"/>
</dbReference>
<dbReference type="GO" id="GO:0046872">
    <property type="term" value="F:metal ion binding"/>
    <property type="evidence" value="ECO:0007669"/>
    <property type="project" value="UniProtKB-KW"/>
</dbReference>
<comment type="similarity">
    <text evidence="5">Belongs to the RNase HII family.</text>
</comment>
<evidence type="ECO:0000256" key="12">
    <source>
        <dbReference type="ARBA" id="ARBA00022801"/>
    </source>
</evidence>
<proteinExistence type="inferred from homology"/>
<evidence type="ECO:0000256" key="9">
    <source>
        <dbReference type="ARBA" id="ARBA00022722"/>
    </source>
</evidence>
<dbReference type="GO" id="GO:0043137">
    <property type="term" value="P:DNA replication, removal of RNA primer"/>
    <property type="evidence" value="ECO:0007669"/>
    <property type="project" value="TreeGrafter"/>
</dbReference>
<dbReference type="PANTHER" id="PTHR10954:SF18">
    <property type="entry name" value="RIBONUCLEASE HII"/>
    <property type="match status" value="1"/>
</dbReference>
<dbReference type="InterPro" id="IPR022898">
    <property type="entry name" value="RNase_HII"/>
</dbReference>
<reference evidence="15" key="1">
    <citation type="journal article" date="2020" name="Nature">
        <title>Giant virus diversity and host interactions through global metagenomics.</title>
        <authorList>
            <person name="Schulz F."/>
            <person name="Roux S."/>
            <person name="Paez-Espino D."/>
            <person name="Jungbluth S."/>
            <person name="Walsh D.A."/>
            <person name="Denef V.J."/>
            <person name="McMahon K.D."/>
            <person name="Konstantinidis K.T."/>
            <person name="Eloe-Fadrosh E.A."/>
            <person name="Kyrpides N.C."/>
            <person name="Woyke T."/>
        </authorList>
    </citation>
    <scope>NUCLEOTIDE SEQUENCE</scope>
    <source>
        <strain evidence="15">GVMAG-M-3300018428-16</strain>
    </source>
</reference>
<dbReference type="GO" id="GO:0004523">
    <property type="term" value="F:RNA-DNA hybrid ribonuclease activity"/>
    <property type="evidence" value="ECO:0007669"/>
    <property type="project" value="UniProtKB-EC"/>
</dbReference>
<evidence type="ECO:0000313" key="15">
    <source>
        <dbReference type="EMBL" id="QHS94804.1"/>
    </source>
</evidence>
<dbReference type="PANTHER" id="PTHR10954">
    <property type="entry name" value="RIBONUCLEASE H2 SUBUNIT A"/>
    <property type="match status" value="1"/>
</dbReference>
<keyword evidence="13" id="KW-0464">Manganese</keyword>
<organism evidence="15">
    <name type="scientific">viral metagenome</name>
    <dbReference type="NCBI Taxonomy" id="1070528"/>
    <lineage>
        <taxon>unclassified sequences</taxon>
        <taxon>metagenomes</taxon>
        <taxon>organismal metagenomes</taxon>
    </lineage>
</organism>
<keyword evidence="8" id="KW-0963">Cytoplasm</keyword>
<dbReference type="GO" id="GO:0032299">
    <property type="term" value="C:ribonuclease H2 complex"/>
    <property type="evidence" value="ECO:0007669"/>
    <property type="project" value="TreeGrafter"/>
</dbReference>
<keyword evidence="9" id="KW-0540">Nuclease</keyword>
<dbReference type="Gene3D" id="3.30.420.10">
    <property type="entry name" value="Ribonuclease H-like superfamily/Ribonuclease H"/>
    <property type="match status" value="1"/>
</dbReference>
<dbReference type="CDD" id="cd07182">
    <property type="entry name" value="RNase_HII_bacteria_HII_like"/>
    <property type="match status" value="1"/>
</dbReference>
<comment type="catalytic activity">
    <reaction evidence="1">
        <text>Endonucleolytic cleavage to 5'-phosphomonoester.</text>
        <dbReference type="EC" id="3.1.26.4"/>
    </reaction>
</comment>
<evidence type="ECO:0000256" key="10">
    <source>
        <dbReference type="ARBA" id="ARBA00022723"/>
    </source>
</evidence>
<evidence type="ECO:0000256" key="1">
    <source>
        <dbReference type="ARBA" id="ARBA00000077"/>
    </source>
</evidence>
<keyword evidence="11" id="KW-0255">Endonuclease</keyword>
<evidence type="ECO:0000256" key="11">
    <source>
        <dbReference type="ARBA" id="ARBA00022759"/>
    </source>
</evidence>
<evidence type="ECO:0000259" key="14">
    <source>
        <dbReference type="PROSITE" id="PS51975"/>
    </source>
</evidence>
<dbReference type="InterPro" id="IPR036397">
    <property type="entry name" value="RNaseH_sf"/>
</dbReference>
<name>A0A6C0BT59_9ZZZZ</name>
<evidence type="ECO:0000256" key="3">
    <source>
        <dbReference type="ARBA" id="ARBA00001946"/>
    </source>
</evidence>
<accession>A0A6C0BT59</accession>
<dbReference type="InterPro" id="IPR001352">
    <property type="entry name" value="RNase_HII/HIII"/>
</dbReference>
<sequence length="219" mass="25164">MDNTLNKSYNNDSNIFEIGVDEAGRGPLLGRVYAAAVILPHENFNFSILKDSKKFSSKKKLLEVYNYIKENALYYSVNYADESLIDDINILQATMQTMHKSIKDVIKKSQKDNYFLLIDGNYFKPITYVTDECELYHINYETIKGGDNLYCSIAAASILAKVERDNYIDELCQNNPYLIDNYSINTNKGYAAKKHRDGIEKHGLSPFHRKTYGICKKYS</sequence>
<keyword evidence="12" id="KW-0378">Hydrolase</keyword>
<dbReference type="Pfam" id="PF01351">
    <property type="entry name" value="RNase_HII"/>
    <property type="match status" value="1"/>
</dbReference>
<evidence type="ECO:0000256" key="4">
    <source>
        <dbReference type="ARBA" id="ARBA00004496"/>
    </source>
</evidence>
<evidence type="ECO:0000256" key="7">
    <source>
        <dbReference type="ARBA" id="ARBA00019179"/>
    </source>
</evidence>
<dbReference type="GO" id="GO:0006298">
    <property type="term" value="P:mismatch repair"/>
    <property type="evidence" value="ECO:0007669"/>
    <property type="project" value="TreeGrafter"/>
</dbReference>
<dbReference type="GO" id="GO:0003723">
    <property type="term" value="F:RNA binding"/>
    <property type="evidence" value="ECO:0007669"/>
    <property type="project" value="InterPro"/>
</dbReference>
<evidence type="ECO:0000256" key="5">
    <source>
        <dbReference type="ARBA" id="ARBA00007383"/>
    </source>
</evidence>
<protein>
    <recommendedName>
        <fullName evidence="7">Ribonuclease HII</fullName>
        <ecNumber evidence="6">3.1.26.4</ecNumber>
    </recommendedName>
</protein>
<evidence type="ECO:0000256" key="8">
    <source>
        <dbReference type="ARBA" id="ARBA00022490"/>
    </source>
</evidence>
<evidence type="ECO:0000256" key="6">
    <source>
        <dbReference type="ARBA" id="ARBA00012180"/>
    </source>
</evidence>
<comment type="subcellular location">
    <subcellularLocation>
        <location evidence="4">Cytoplasm</location>
    </subcellularLocation>
</comment>